<dbReference type="Proteomes" id="UP001057402">
    <property type="component" value="Chromosome 3"/>
</dbReference>
<sequence>MVWMHNQSHRMWKSGKEVSTQDPSNNGIKRTKESRQGTGRKEKNPGRGRTSEALLGSGESDGGPPTWEPSVFDSRLEMRCMHMVDWECISKAADKK</sequence>
<accession>A0ACB9S012</accession>
<evidence type="ECO:0000313" key="2">
    <source>
        <dbReference type="Proteomes" id="UP001057402"/>
    </source>
</evidence>
<dbReference type="EMBL" id="CM042882">
    <property type="protein sequence ID" value="KAI4383421.1"/>
    <property type="molecule type" value="Genomic_DNA"/>
</dbReference>
<protein>
    <submittedName>
        <fullName evidence="1">Uncharacterized protein</fullName>
    </submittedName>
</protein>
<gene>
    <name evidence="1" type="ORF">MLD38_009259</name>
</gene>
<keyword evidence="2" id="KW-1185">Reference proteome</keyword>
<evidence type="ECO:0000313" key="1">
    <source>
        <dbReference type="EMBL" id="KAI4383421.1"/>
    </source>
</evidence>
<organism evidence="1 2">
    <name type="scientific">Melastoma candidum</name>
    <dbReference type="NCBI Taxonomy" id="119954"/>
    <lineage>
        <taxon>Eukaryota</taxon>
        <taxon>Viridiplantae</taxon>
        <taxon>Streptophyta</taxon>
        <taxon>Embryophyta</taxon>
        <taxon>Tracheophyta</taxon>
        <taxon>Spermatophyta</taxon>
        <taxon>Magnoliopsida</taxon>
        <taxon>eudicotyledons</taxon>
        <taxon>Gunneridae</taxon>
        <taxon>Pentapetalae</taxon>
        <taxon>rosids</taxon>
        <taxon>malvids</taxon>
        <taxon>Myrtales</taxon>
        <taxon>Melastomataceae</taxon>
        <taxon>Melastomatoideae</taxon>
        <taxon>Melastomateae</taxon>
        <taxon>Melastoma</taxon>
    </lineage>
</organism>
<name>A0ACB9S012_9MYRT</name>
<reference evidence="2" key="1">
    <citation type="journal article" date="2023" name="Front. Plant Sci.">
        <title>Chromosomal-level genome assembly of Melastoma candidum provides insights into trichome evolution.</title>
        <authorList>
            <person name="Zhong Y."/>
            <person name="Wu W."/>
            <person name="Sun C."/>
            <person name="Zou P."/>
            <person name="Liu Y."/>
            <person name="Dai S."/>
            <person name="Zhou R."/>
        </authorList>
    </citation>
    <scope>NUCLEOTIDE SEQUENCE [LARGE SCALE GENOMIC DNA]</scope>
</reference>
<proteinExistence type="predicted"/>
<comment type="caution">
    <text evidence="1">The sequence shown here is derived from an EMBL/GenBank/DDBJ whole genome shotgun (WGS) entry which is preliminary data.</text>
</comment>